<keyword evidence="3" id="KW-1185">Reference proteome</keyword>
<proteinExistence type="predicted"/>
<dbReference type="AlphaFoldDB" id="A0A164RJD9"/>
<sequence>MKFTVIDPMHTLFLNLVQNHFRFVLGMDPKYSSKKRTRKNPTSPPSNGSSHPVFSSSTLKNIDSLRKWLLQSPAEAEPKTISTCSLDALKFIAHELNLTALVKRQDRKAAFLDVLRPWHQIHPYVLPTPLMPAVVPPPGSNDAPPLEPSDANDASDPVEEEESGPPQVDEAVEVIPGRAPPKTPVLDKFELAEIWRDLKRVIKPSWVAALPSDLGQPRHGKLKSDQWRTAATIFLPVTLIRRWGKLGDSVEETRKKAMLDNTMHLINAIIIATADKTSRKHAERYTFHIQKYLEGYQTLYPGRLLLPSHHAALHLGEFLTQFGPVRAWWTFPFERLIGSLQNMHTNEKLGELEGTMTSTFIMSSNMRNILSNPRIPPVLQHCRRMFDTMINRSHRNTMLTEILNDVDNHSDGVSATLDLDTAKALLGDTVNNSRLPRVLTFRRVEKSTRVFTTSRANAGDSLVWVPGAGRGSPASICEIFTQVDDAAQETYVSFKRYLPAHASQTQKYAYEEYPIFGAEVWSSELSSSLEVLPLRKIISHCACTPLDDGSSVFVPLFR</sequence>
<feature type="compositionally biased region" description="Polar residues" evidence="1">
    <location>
        <begin position="45"/>
        <end position="56"/>
    </location>
</feature>
<accession>A0A164RJD9</accession>
<dbReference type="PANTHER" id="PTHR46579:SF1">
    <property type="entry name" value="F5_8 TYPE C DOMAIN-CONTAINING PROTEIN"/>
    <property type="match status" value="1"/>
</dbReference>
<reference evidence="2 3" key="1">
    <citation type="journal article" date="2016" name="Mol. Biol. Evol.">
        <title>Comparative Genomics of Early-Diverging Mushroom-Forming Fungi Provides Insights into the Origins of Lignocellulose Decay Capabilities.</title>
        <authorList>
            <person name="Nagy L.G."/>
            <person name="Riley R."/>
            <person name="Tritt A."/>
            <person name="Adam C."/>
            <person name="Daum C."/>
            <person name="Floudas D."/>
            <person name="Sun H."/>
            <person name="Yadav J.S."/>
            <person name="Pangilinan J."/>
            <person name="Larsson K.H."/>
            <person name="Matsuura K."/>
            <person name="Barry K."/>
            <person name="Labutti K."/>
            <person name="Kuo R."/>
            <person name="Ohm R.A."/>
            <person name="Bhattacharya S.S."/>
            <person name="Shirouzu T."/>
            <person name="Yoshinaga Y."/>
            <person name="Martin F.M."/>
            <person name="Grigoriev I.V."/>
            <person name="Hibbett D.S."/>
        </authorList>
    </citation>
    <scope>NUCLEOTIDE SEQUENCE [LARGE SCALE GENOMIC DNA]</scope>
    <source>
        <strain evidence="2 3">HHB9708</strain>
    </source>
</reference>
<dbReference type="PANTHER" id="PTHR46579">
    <property type="entry name" value="F5/8 TYPE C DOMAIN-CONTAINING PROTEIN-RELATED"/>
    <property type="match status" value="1"/>
</dbReference>
<gene>
    <name evidence="2" type="ORF">SISNIDRAFT_488183</name>
</gene>
<evidence type="ECO:0000256" key="1">
    <source>
        <dbReference type="SAM" id="MobiDB-lite"/>
    </source>
</evidence>
<dbReference type="STRING" id="1314777.A0A164RJD9"/>
<dbReference type="OrthoDB" id="3247418at2759"/>
<name>A0A164RJD9_9AGAM</name>
<organism evidence="2 3">
    <name type="scientific">Sistotremastrum niveocremeum HHB9708</name>
    <dbReference type="NCBI Taxonomy" id="1314777"/>
    <lineage>
        <taxon>Eukaryota</taxon>
        <taxon>Fungi</taxon>
        <taxon>Dikarya</taxon>
        <taxon>Basidiomycota</taxon>
        <taxon>Agaricomycotina</taxon>
        <taxon>Agaricomycetes</taxon>
        <taxon>Sistotremastrales</taxon>
        <taxon>Sistotremastraceae</taxon>
        <taxon>Sertulicium</taxon>
        <taxon>Sertulicium niveocremeum</taxon>
    </lineage>
</organism>
<feature type="region of interest" description="Disordered" evidence="1">
    <location>
        <begin position="135"/>
        <end position="179"/>
    </location>
</feature>
<dbReference type="EMBL" id="KV419420">
    <property type="protein sequence ID" value="KZS90609.1"/>
    <property type="molecule type" value="Genomic_DNA"/>
</dbReference>
<feature type="region of interest" description="Disordered" evidence="1">
    <location>
        <begin position="32"/>
        <end position="56"/>
    </location>
</feature>
<evidence type="ECO:0000313" key="3">
    <source>
        <dbReference type="Proteomes" id="UP000076722"/>
    </source>
</evidence>
<protein>
    <recommendedName>
        <fullName evidence="4">DUF4218 domain-containing protein</fullName>
    </recommendedName>
</protein>
<evidence type="ECO:0000313" key="2">
    <source>
        <dbReference type="EMBL" id="KZS90609.1"/>
    </source>
</evidence>
<dbReference type="Proteomes" id="UP000076722">
    <property type="component" value="Unassembled WGS sequence"/>
</dbReference>
<evidence type="ECO:0008006" key="4">
    <source>
        <dbReference type="Google" id="ProtNLM"/>
    </source>
</evidence>